<dbReference type="Gene3D" id="6.20.150.10">
    <property type="match status" value="1"/>
</dbReference>
<proteinExistence type="predicted"/>
<feature type="region of interest" description="Disordered" evidence="1">
    <location>
        <begin position="185"/>
        <end position="214"/>
    </location>
</feature>
<accession>A0A8S5UBE7</accession>
<dbReference type="NCBIfam" id="TIGR01644">
    <property type="entry name" value="phage_P2_V"/>
    <property type="match status" value="1"/>
</dbReference>
<name>A0A8S5UBE7_9CAUD</name>
<dbReference type="InterPro" id="IPR013046">
    <property type="entry name" value="GpV/Gp45"/>
</dbReference>
<protein>
    <submittedName>
        <fullName evidence="2">Baseplate assembly protein V</fullName>
    </submittedName>
</protein>
<sequence length="214" mass="23018">MFNLADLEARVARLESRNYVSMRYGRVTGTKDGEAQIQLNDTDELNTNSYQTLQRRVLRDQEIKLPDIGETALVLESGQGEEQGAYLGAPYSQAVPAPGQEQQVAYSRYEDGTELWYDRKAHTLTAKVNGNVSVEAKGAVSVSSETDIKLKAPFIELAGAVIMTDEDGNPGSALVSGNITVRDGGIKAPDDDISAGSVSLRHHTHPDTGEPVGG</sequence>
<evidence type="ECO:0000313" key="2">
    <source>
        <dbReference type="EMBL" id="DAF91755.1"/>
    </source>
</evidence>
<dbReference type="Gene3D" id="2.40.50.230">
    <property type="entry name" value="Gp5 N-terminal domain"/>
    <property type="match status" value="1"/>
</dbReference>
<dbReference type="EMBL" id="BK016061">
    <property type="protein sequence ID" value="DAF91755.1"/>
    <property type="molecule type" value="Genomic_DNA"/>
</dbReference>
<evidence type="ECO:0000256" key="1">
    <source>
        <dbReference type="SAM" id="MobiDB-lite"/>
    </source>
</evidence>
<reference evidence="2" key="1">
    <citation type="journal article" date="2021" name="Proc. Natl. Acad. Sci. U.S.A.">
        <title>A Catalog of Tens of Thousands of Viruses from Human Metagenomes Reveals Hidden Associations with Chronic Diseases.</title>
        <authorList>
            <person name="Tisza M.J."/>
            <person name="Buck C.B."/>
        </authorList>
    </citation>
    <scope>NUCLEOTIDE SEQUENCE</scope>
    <source>
        <strain evidence="2">CtcT39</strain>
    </source>
</reference>
<dbReference type="InterPro" id="IPR037026">
    <property type="entry name" value="Vgr_OB-fold_dom_sf"/>
</dbReference>
<organism evidence="2">
    <name type="scientific">Caudovirales sp. ctcT39</name>
    <dbReference type="NCBI Taxonomy" id="2825769"/>
    <lineage>
        <taxon>Viruses</taxon>
        <taxon>Duplodnaviria</taxon>
        <taxon>Heunggongvirae</taxon>
        <taxon>Uroviricota</taxon>
        <taxon>Caudoviricetes</taxon>
    </lineage>
</organism>